<dbReference type="Pfam" id="PF01936">
    <property type="entry name" value="NYN"/>
    <property type="match status" value="1"/>
</dbReference>
<protein>
    <submittedName>
        <fullName evidence="2">NYN domain-containing protein</fullName>
    </submittedName>
</protein>
<dbReference type="EMBL" id="AAKNIU010000087">
    <property type="protein sequence ID" value="ECT6209631.1"/>
    <property type="molecule type" value="Genomic_DNA"/>
</dbReference>
<gene>
    <name evidence="2" type="ORF">A3185_24815</name>
</gene>
<sequence>MASMETEQQPQQTTEQIEVKTKRVQCFIDGYNLYHAIEETGNKALHWVDLKSLCKRYLPKNASIDNVFWFSAKPSHLSRAINENYQNYTNALTECGVDVIGGRFKKKNVTCEADNGCGGVFHKHEEKESDVNLAISLVSGACNDEYDIAIIITADSDLCPPIRYVRERFPNKELWLVAPPGRIRRATDLCSLSSRSMEIKNDALRACCMRDEFYKDGVLVARRPQEWRAVANTRQRRARSR</sequence>
<comment type="caution">
    <text evidence="2">The sequence shown here is derived from an EMBL/GenBank/DDBJ whole genome shotgun (WGS) entry which is preliminary data.</text>
</comment>
<dbReference type="CDD" id="cd18722">
    <property type="entry name" value="PIN_NicB-like"/>
    <property type="match status" value="1"/>
</dbReference>
<reference evidence="2" key="1">
    <citation type="submission" date="2018-07" db="EMBL/GenBank/DDBJ databases">
        <authorList>
            <consortium name="NARMS: The National Antimicrobial Resistance Monitoring System"/>
        </authorList>
    </citation>
    <scope>NUCLEOTIDE SEQUENCE</scope>
    <source>
        <strain evidence="2">CVM N58613F</strain>
    </source>
</reference>
<organism evidence="2">
    <name type="scientific">Salmonella derby</name>
    <dbReference type="NCBI Taxonomy" id="28144"/>
    <lineage>
        <taxon>Bacteria</taxon>
        <taxon>Pseudomonadati</taxon>
        <taxon>Pseudomonadota</taxon>
        <taxon>Gammaproteobacteria</taxon>
        <taxon>Enterobacterales</taxon>
        <taxon>Enterobacteriaceae</taxon>
        <taxon>Salmonella</taxon>
    </lineage>
</organism>
<evidence type="ECO:0000313" key="2">
    <source>
        <dbReference type="EMBL" id="ECT6209631.1"/>
    </source>
</evidence>
<dbReference type="RefSeq" id="WP_052895205.1">
    <property type="nucleotide sequence ID" value="NZ_LHNP01000016.1"/>
</dbReference>
<accession>A0A606MGL4</accession>
<evidence type="ECO:0000259" key="1">
    <source>
        <dbReference type="Pfam" id="PF01936"/>
    </source>
</evidence>
<dbReference type="PANTHER" id="PTHR35458:SF8">
    <property type="entry name" value="SLR0650 PROTEIN"/>
    <property type="match status" value="1"/>
</dbReference>
<feature type="domain" description="NYN" evidence="1">
    <location>
        <begin position="23"/>
        <end position="177"/>
    </location>
</feature>
<name>A0A606MGL4_SALDE</name>
<dbReference type="InterPro" id="IPR021139">
    <property type="entry name" value="NYN"/>
</dbReference>
<dbReference type="GO" id="GO:0004540">
    <property type="term" value="F:RNA nuclease activity"/>
    <property type="evidence" value="ECO:0007669"/>
    <property type="project" value="InterPro"/>
</dbReference>
<dbReference type="PANTHER" id="PTHR35458">
    <property type="entry name" value="SLR0755 PROTEIN"/>
    <property type="match status" value="1"/>
</dbReference>
<dbReference type="InterPro" id="IPR047140">
    <property type="entry name" value="LabA"/>
</dbReference>
<proteinExistence type="predicted"/>
<dbReference type="AlphaFoldDB" id="A0A606MGL4"/>
<dbReference type="Gene3D" id="3.40.50.1010">
    <property type="entry name" value="5'-nuclease"/>
    <property type="match status" value="1"/>
</dbReference>